<accession>A0A7M3MKJ4</accession>
<gene>
    <name evidence="1" type="ORF">DPQ33_01575</name>
</gene>
<dbReference type="EMBL" id="QMIE01000001">
    <property type="protein sequence ID" value="TVM19941.1"/>
    <property type="molecule type" value="Genomic_DNA"/>
</dbReference>
<dbReference type="AlphaFoldDB" id="A0A7M3MKJ4"/>
<evidence type="ECO:0000313" key="1">
    <source>
        <dbReference type="EMBL" id="TVM19941.1"/>
    </source>
</evidence>
<evidence type="ECO:0000313" key="2">
    <source>
        <dbReference type="Proteomes" id="UP000448292"/>
    </source>
</evidence>
<dbReference type="RefSeq" id="WP_144301403.1">
    <property type="nucleotide sequence ID" value="NZ_QMIE01000001.1"/>
</dbReference>
<evidence type="ECO:0008006" key="3">
    <source>
        <dbReference type="Google" id="ProtNLM"/>
    </source>
</evidence>
<proteinExistence type="predicted"/>
<name>A0A7M3MKJ4_9BACT</name>
<reference evidence="1 2" key="1">
    <citation type="submission" date="2018-06" db="EMBL/GenBank/DDBJ databases">
        <title>Complete genome of Desulfovibrio indonesiensis P37SLT.</title>
        <authorList>
            <person name="Crispim J.S."/>
            <person name="Vidigal P.M.P."/>
            <person name="Silva L.C.F."/>
            <person name="Laguardia C.N."/>
            <person name="Araujo L.C."/>
            <person name="Dias R.S."/>
            <person name="Sousa M.P."/>
            <person name="Paula S.O."/>
            <person name="Silva C."/>
        </authorList>
    </citation>
    <scope>NUCLEOTIDE SEQUENCE [LARGE SCALE GENOMIC DNA]</scope>
    <source>
        <strain evidence="1 2">P37SLT</strain>
    </source>
</reference>
<comment type="caution">
    <text evidence="1">The sequence shown here is derived from an EMBL/GenBank/DDBJ whole genome shotgun (WGS) entry which is preliminary data.</text>
</comment>
<dbReference type="OrthoDB" id="5441423at2"/>
<keyword evidence="2" id="KW-1185">Reference proteome</keyword>
<sequence length="465" mass="52048">MKNEELLTTHADYDAMLSRWRFWMAAYEGTRALVDAGALTRHPREEGQAYRDRCAEAVGFNYSRSIVHLFGNYLFEKPSMRDLGSLAEDSLWQTFESDCDLFGTDLATFFVEQQKYASVYGHVGVLVDTPGRGALTRKEEQERGVYPYLAAYHPEAILDWGYAREEGGRPELAWVKLLEEDGTVLIYERDRWERWKPADTKGGAVAAEAELVAGGEHPLGRVPFVWLLNVNGRRRNIGVSDIADIALLDASILRDLSLGTEVIKNSAFPMFRAPKQQPDASGEREVEVGPRAVLEWDPEYEGGAKQDWLEAAAREPIEAILMWTSKKAEEIYRMANAGGLHATQVSGEAKSGVALRQEFQLLNTVLAAKSNNLEEAERAIIGLWLAWQGRGDEASRIKVERPRNFSVEDLAADLDNAIRGAELIAESPTFQSEIKLLMAKRLLPKAGPALDRIREELENRHTGSV</sequence>
<organism evidence="1 2">
    <name type="scientific">Oceanidesulfovibrio indonesiensis</name>
    <dbReference type="NCBI Taxonomy" id="54767"/>
    <lineage>
        <taxon>Bacteria</taxon>
        <taxon>Pseudomonadati</taxon>
        <taxon>Thermodesulfobacteriota</taxon>
        <taxon>Desulfovibrionia</taxon>
        <taxon>Desulfovibrionales</taxon>
        <taxon>Desulfovibrionaceae</taxon>
        <taxon>Oceanidesulfovibrio</taxon>
    </lineage>
</organism>
<dbReference type="Proteomes" id="UP000448292">
    <property type="component" value="Unassembled WGS sequence"/>
</dbReference>
<protein>
    <recommendedName>
        <fullName evidence="3">Phage portal protein</fullName>
    </recommendedName>
</protein>